<dbReference type="STRING" id="665467.SAMN02982931_04633"/>
<evidence type="ECO:0000256" key="1">
    <source>
        <dbReference type="ARBA" id="ARBA00004418"/>
    </source>
</evidence>
<name>A0A1G6EL78_9HYPH</name>
<dbReference type="PANTHER" id="PTHR30290">
    <property type="entry name" value="PERIPLASMIC BINDING COMPONENT OF ABC TRANSPORTER"/>
    <property type="match status" value="1"/>
</dbReference>
<feature type="domain" description="Solute-binding protein family 5" evidence="4">
    <location>
        <begin position="70"/>
        <end position="415"/>
    </location>
</feature>
<dbReference type="Pfam" id="PF00496">
    <property type="entry name" value="SBP_bac_5"/>
    <property type="match status" value="1"/>
</dbReference>
<dbReference type="Gene3D" id="3.90.76.10">
    <property type="entry name" value="Dipeptide-binding Protein, Domain 1"/>
    <property type="match status" value="1"/>
</dbReference>
<dbReference type="InterPro" id="IPR000914">
    <property type="entry name" value="SBP_5_dom"/>
</dbReference>
<reference evidence="5 6" key="1">
    <citation type="submission" date="2016-10" db="EMBL/GenBank/DDBJ databases">
        <authorList>
            <person name="de Groot N.N."/>
        </authorList>
    </citation>
    <scope>NUCLEOTIDE SEQUENCE [LARGE SCALE GENOMIC DNA]</scope>
    <source>
        <strain evidence="5 6">ATCC 35022</strain>
    </source>
</reference>
<evidence type="ECO:0000256" key="3">
    <source>
        <dbReference type="SAM" id="SignalP"/>
    </source>
</evidence>
<protein>
    <submittedName>
        <fullName evidence="5">Peptide/nickel transport system substrate-binding protein</fullName>
    </submittedName>
</protein>
<accession>A0A1G6EL78</accession>
<comment type="subcellular location">
    <subcellularLocation>
        <location evidence="1">Periplasm</location>
    </subcellularLocation>
</comment>
<evidence type="ECO:0000313" key="5">
    <source>
        <dbReference type="EMBL" id="SDB58052.1"/>
    </source>
</evidence>
<evidence type="ECO:0000313" key="6">
    <source>
        <dbReference type="Proteomes" id="UP000199071"/>
    </source>
</evidence>
<dbReference type="PIRSF" id="PIRSF002741">
    <property type="entry name" value="MppA"/>
    <property type="match status" value="1"/>
</dbReference>
<dbReference type="Proteomes" id="UP000199071">
    <property type="component" value="Unassembled WGS sequence"/>
</dbReference>
<feature type="chain" id="PRO_5011557093" evidence="3">
    <location>
        <begin position="24"/>
        <end position="504"/>
    </location>
</feature>
<feature type="signal peptide" evidence="3">
    <location>
        <begin position="1"/>
        <end position="23"/>
    </location>
</feature>
<dbReference type="CDD" id="cd00995">
    <property type="entry name" value="PBP2_NikA_DppA_OppA_like"/>
    <property type="match status" value="1"/>
</dbReference>
<dbReference type="Gene3D" id="3.10.105.10">
    <property type="entry name" value="Dipeptide-binding Protein, Domain 3"/>
    <property type="match status" value="1"/>
</dbReference>
<sequence>MKMKSVIGGLALAGFLALGPAMAGEGVLKIGRDQDSVFMDPILVSQNADVWVMNNINAQLVRNTREATGIEPDLAESWRISDDGKTYTFSLREGLTFSDGSPLKASDVKFSLERLRDGEESVFGSMFGVITDIQVPDDRTVVIELSEATTPFLSFLALFAAAILPEAAVTGDYDAFSQKPIGAGAFRLVDWRRGDRIILEENEHYWEADLPKLAGVEWIYVPNDNTRVLQLQAGEVDAMIFVPFNRIAELDSDPDINVHLDPSSRMDHVLINHSHEPFDDVRVRKALAKAIDLDSIIEAVTFGYGTPANSYIPAGGMFYNADNPSYEHNLEEAKALLAEAGVEDLTIEFVVQAGDANYEQVAVLLQSQLAEAGITVNITKQETGQVWDTIVEGDYDLSPNYWTNDVIDPDQKTGFVLDGSDEDVLSYYTRYNNPEVNALIAAARVETDEEKRKAMYYDLQRIAQEDVNWLGLYYSPFRNASRSNVGDFFQNPMGRFMLETTTKQ</sequence>
<dbReference type="Gene3D" id="3.40.190.10">
    <property type="entry name" value="Periplasmic binding protein-like II"/>
    <property type="match status" value="1"/>
</dbReference>
<keyword evidence="3" id="KW-0732">Signal</keyword>
<comment type="similarity">
    <text evidence="2">Belongs to the bacterial solute-binding protein 5 family.</text>
</comment>
<proteinExistence type="inferred from homology"/>
<evidence type="ECO:0000259" key="4">
    <source>
        <dbReference type="Pfam" id="PF00496"/>
    </source>
</evidence>
<dbReference type="InterPro" id="IPR039424">
    <property type="entry name" value="SBP_5"/>
</dbReference>
<dbReference type="SUPFAM" id="SSF53850">
    <property type="entry name" value="Periplasmic binding protein-like II"/>
    <property type="match status" value="1"/>
</dbReference>
<dbReference type="GO" id="GO:0030288">
    <property type="term" value="C:outer membrane-bounded periplasmic space"/>
    <property type="evidence" value="ECO:0007669"/>
    <property type="project" value="UniProtKB-ARBA"/>
</dbReference>
<evidence type="ECO:0000256" key="2">
    <source>
        <dbReference type="ARBA" id="ARBA00005695"/>
    </source>
</evidence>
<dbReference type="GO" id="GO:0015833">
    <property type="term" value="P:peptide transport"/>
    <property type="evidence" value="ECO:0007669"/>
    <property type="project" value="TreeGrafter"/>
</dbReference>
<dbReference type="GO" id="GO:0043190">
    <property type="term" value="C:ATP-binding cassette (ABC) transporter complex"/>
    <property type="evidence" value="ECO:0007669"/>
    <property type="project" value="InterPro"/>
</dbReference>
<dbReference type="InterPro" id="IPR030678">
    <property type="entry name" value="Peptide/Ni-bd"/>
</dbReference>
<organism evidence="5 6">
    <name type="scientific">Bauldia litoralis</name>
    <dbReference type="NCBI Taxonomy" id="665467"/>
    <lineage>
        <taxon>Bacteria</taxon>
        <taxon>Pseudomonadati</taxon>
        <taxon>Pseudomonadota</taxon>
        <taxon>Alphaproteobacteria</taxon>
        <taxon>Hyphomicrobiales</taxon>
        <taxon>Kaistiaceae</taxon>
        <taxon>Bauldia</taxon>
    </lineage>
</organism>
<dbReference type="EMBL" id="FMXQ01000014">
    <property type="protein sequence ID" value="SDB58052.1"/>
    <property type="molecule type" value="Genomic_DNA"/>
</dbReference>
<dbReference type="GO" id="GO:1904680">
    <property type="term" value="F:peptide transmembrane transporter activity"/>
    <property type="evidence" value="ECO:0007669"/>
    <property type="project" value="TreeGrafter"/>
</dbReference>
<gene>
    <name evidence="5" type="ORF">SAMN02982931_04633</name>
</gene>
<dbReference type="AlphaFoldDB" id="A0A1G6EL78"/>
<keyword evidence="6" id="KW-1185">Reference proteome</keyword>
<dbReference type="OrthoDB" id="9803988at2"/>